<evidence type="ECO:0000313" key="7">
    <source>
        <dbReference type="EMBL" id="SUQ61999.1"/>
    </source>
</evidence>
<proteinExistence type="inferred from homology"/>
<dbReference type="Pfam" id="PF17763">
    <property type="entry name" value="Asparaginase_C"/>
    <property type="match status" value="1"/>
</dbReference>
<dbReference type="InterPro" id="IPR037152">
    <property type="entry name" value="L-asparaginase_N_sf"/>
</dbReference>
<dbReference type="InterPro" id="IPR040919">
    <property type="entry name" value="Asparaginase_C"/>
</dbReference>
<dbReference type="AlphaFoldDB" id="A0A380SVI9"/>
<keyword evidence="2 7" id="KW-0378">Hydrolase</keyword>
<dbReference type="RefSeq" id="WP_115085706.1">
    <property type="nucleotide sequence ID" value="NZ_CBCSFG010000012.1"/>
</dbReference>
<evidence type="ECO:0000256" key="2">
    <source>
        <dbReference type="ARBA" id="ARBA00022801"/>
    </source>
</evidence>
<dbReference type="PROSITE" id="PS51732">
    <property type="entry name" value="ASN_GLN_ASE_3"/>
    <property type="match status" value="1"/>
</dbReference>
<gene>
    <name evidence="7" type="primary">ansB</name>
    <name evidence="7" type="ORF">CCOS864_01425</name>
</gene>
<dbReference type="InterPro" id="IPR006034">
    <property type="entry name" value="Asparaginase/glutaminase-like"/>
</dbReference>
<evidence type="ECO:0000313" key="8">
    <source>
        <dbReference type="Proteomes" id="UP000255177"/>
    </source>
</evidence>
<organism evidence="7 8">
    <name type="scientific">Pseudomonas wadenswilerensis</name>
    <dbReference type="NCBI Taxonomy" id="1785161"/>
    <lineage>
        <taxon>Bacteria</taxon>
        <taxon>Pseudomonadati</taxon>
        <taxon>Pseudomonadota</taxon>
        <taxon>Gammaproteobacteria</taxon>
        <taxon>Pseudomonadales</taxon>
        <taxon>Pseudomonadaceae</taxon>
        <taxon>Pseudomonas</taxon>
    </lineage>
</organism>
<dbReference type="SFLD" id="SFLDS00057">
    <property type="entry name" value="Glutaminase/Asparaginase"/>
    <property type="match status" value="1"/>
</dbReference>
<feature type="domain" description="Asparaginase/glutaminase C-terminal" evidence="6">
    <location>
        <begin position="209"/>
        <end position="318"/>
    </location>
</feature>
<dbReference type="InterPro" id="IPR027474">
    <property type="entry name" value="L-asparaginase_N"/>
</dbReference>
<dbReference type="PANTHER" id="PTHR11707">
    <property type="entry name" value="L-ASPARAGINASE"/>
    <property type="match status" value="1"/>
</dbReference>
<sequence>MTLPTLAIGTLGGTLSMLQAAAGEGVTPGLDSTQMLADAPQLASLARISAKTLQMLPSASLSFIQLIDVLYWAKAQVEEGAHAVVLTQGTDTLEEVAYFLELLWPFDAPLILTGAMRAASEPGADGPANLLAAVQVALDSQSRGRGVLVVINDQIHAAEHVRKTESLAMAAFSSPHFGCEGLLIEGRACYLKPARPRHPLPEPWRLDQRVALLEADFAADTLLLEQVAGLGYEGLVIAGFGAGHVPAAWAKCVGYIVTRMPVIVASRTGSGPTARHTYGFEGGEMDLQRKGALMAGFLCPRKCRVLLWVLIGCGMDDELEHWLEEYRQPR</sequence>
<comment type="similarity">
    <text evidence="1">Belongs to the asparaginase 1 family.</text>
</comment>
<feature type="active site" description="O-isoaspartyl threonine intermediate" evidence="3">
    <location>
        <position position="14"/>
    </location>
</feature>
<dbReference type="InterPro" id="IPR004550">
    <property type="entry name" value="AsnASE_II"/>
</dbReference>
<protein>
    <submittedName>
        <fullName evidence="7">Putative L-asparaginase periplasmic</fullName>
        <ecNumber evidence="7">3.5.1.1</ecNumber>
    </submittedName>
</protein>
<dbReference type="PANTHER" id="PTHR11707:SF28">
    <property type="entry name" value="60 KDA LYSOPHOSPHOLIPASE"/>
    <property type="match status" value="1"/>
</dbReference>
<dbReference type="SMART" id="SM00870">
    <property type="entry name" value="Asparaginase"/>
    <property type="match status" value="1"/>
</dbReference>
<evidence type="ECO:0000256" key="4">
    <source>
        <dbReference type="PIRSR" id="PIRSR001220-2"/>
    </source>
</evidence>
<dbReference type="EC" id="3.5.1.1" evidence="7"/>
<dbReference type="SUPFAM" id="SSF53774">
    <property type="entry name" value="Glutaminase/Asparaginase"/>
    <property type="match status" value="1"/>
</dbReference>
<dbReference type="GO" id="GO:0006528">
    <property type="term" value="P:asparagine metabolic process"/>
    <property type="evidence" value="ECO:0007669"/>
    <property type="project" value="InterPro"/>
</dbReference>
<evidence type="ECO:0000259" key="6">
    <source>
        <dbReference type="Pfam" id="PF17763"/>
    </source>
</evidence>
<dbReference type="GO" id="GO:0004067">
    <property type="term" value="F:asparaginase activity"/>
    <property type="evidence" value="ECO:0007669"/>
    <property type="project" value="UniProtKB-UniRule"/>
</dbReference>
<name>A0A380SVI9_9PSED</name>
<dbReference type="InterPro" id="IPR036152">
    <property type="entry name" value="Asp/glu_Ase-like_sf"/>
</dbReference>
<feature type="binding site" evidence="4">
    <location>
        <position position="58"/>
    </location>
    <ligand>
        <name>substrate</name>
    </ligand>
</feature>
<dbReference type="InterPro" id="IPR027473">
    <property type="entry name" value="L-asparaginase_C"/>
</dbReference>
<dbReference type="EMBL" id="UIDD01000005">
    <property type="protein sequence ID" value="SUQ61999.1"/>
    <property type="molecule type" value="Genomic_DNA"/>
</dbReference>
<feature type="binding site" evidence="4">
    <location>
        <begin position="90"/>
        <end position="91"/>
    </location>
    <ligand>
        <name>substrate</name>
    </ligand>
</feature>
<dbReference type="PIRSF" id="PIRSF500176">
    <property type="entry name" value="L_ASNase"/>
    <property type="match status" value="1"/>
</dbReference>
<evidence type="ECO:0000256" key="1">
    <source>
        <dbReference type="ARBA" id="ARBA00010518"/>
    </source>
</evidence>
<dbReference type="Gene3D" id="3.40.50.40">
    <property type="match status" value="1"/>
</dbReference>
<keyword evidence="8" id="KW-1185">Reference proteome</keyword>
<feature type="domain" description="L-asparaginase N-terminal" evidence="5">
    <location>
        <begin position="7"/>
        <end position="183"/>
    </location>
</feature>
<reference evidence="8" key="1">
    <citation type="submission" date="2018-07" db="EMBL/GenBank/DDBJ databases">
        <authorList>
            <person name="Blom J."/>
        </authorList>
    </citation>
    <scope>NUCLEOTIDE SEQUENCE [LARGE SCALE GENOMIC DNA]</scope>
    <source>
        <strain evidence="8">CCOS 864</strain>
    </source>
</reference>
<dbReference type="PIRSF" id="PIRSF001220">
    <property type="entry name" value="L-ASNase_gatD"/>
    <property type="match status" value="1"/>
</dbReference>
<evidence type="ECO:0000256" key="3">
    <source>
        <dbReference type="PIRSR" id="PIRSR001220-1"/>
    </source>
</evidence>
<accession>A0A380SVI9</accession>
<evidence type="ECO:0000259" key="5">
    <source>
        <dbReference type="Pfam" id="PF00710"/>
    </source>
</evidence>
<dbReference type="Proteomes" id="UP000255177">
    <property type="component" value="Unassembled WGS sequence"/>
</dbReference>
<dbReference type="Gene3D" id="3.40.50.1170">
    <property type="entry name" value="L-asparaginase, N-terminal domain"/>
    <property type="match status" value="1"/>
</dbReference>
<dbReference type="CDD" id="cd08964">
    <property type="entry name" value="L-asparaginase_II"/>
    <property type="match status" value="1"/>
</dbReference>
<dbReference type="PRINTS" id="PR00139">
    <property type="entry name" value="ASNGLNASE"/>
</dbReference>
<dbReference type="Pfam" id="PF00710">
    <property type="entry name" value="Asparaginase"/>
    <property type="match status" value="1"/>
</dbReference>